<organism evidence="1 2">
    <name type="scientific">Thiocystis violascens (strain ATCC 17096 / DSM 198 / 6111)</name>
    <name type="common">Chromatium violascens</name>
    <dbReference type="NCBI Taxonomy" id="765911"/>
    <lineage>
        <taxon>Bacteria</taxon>
        <taxon>Pseudomonadati</taxon>
        <taxon>Pseudomonadota</taxon>
        <taxon>Gammaproteobacteria</taxon>
        <taxon>Chromatiales</taxon>
        <taxon>Chromatiaceae</taxon>
        <taxon>Thiocystis</taxon>
    </lineage>
</organism>
<dbReference type="Proteomes" id="UP000006062">
    <property type="component" value="Chromosome"/>
</dbReference>
<evidence type="ECO:0000313" key="1">
    <source>
        <dbReference type="EMBL" id="AFL75022.1"/>
    </source>
</evidence>
<name>I3YDF4_THIV6</name>
<keyword evidence="2" id="KW-1185">Reference proteome</keyword>
<reference evidence="1 2" key="1">
    <citation type="submission" date="2012-06" db="EMBL/GenBank/DDBJ databases">
        <title>Complete sequence of Thiocystis violascens DSM 198.</title>
        <authorList>
            <consortium name="US DOE Joint Genome Institute"/>
            <person name="Lucas S."/>
            <person name="Han J."/>
            <person name="Lapidus A."/>
            <person name="Cheng J.-F."/>
            <person name="Goodwin L."/>
            <person name="Pitluck S."/>
            <person name="Peters L."/>
            <person name="Ovchinnikova G."/>
            <person name="Teshima H."/>
            <person name="Detter J.C."/>
            <person name="Han C."/>
            <person name="Tapia R."/>
            <person name="Land M."/>
            <person name="Hauser L."/>
            <person name="Kyrpides N."/>
            <person name="Ivanova N."/>
            <person name="Pagani I."/>
            <person name="Vogl K."/>
            <person name="Liu Z."/>
            <person name="Frigaard N.-U."/>
            <person name="Bryant D."/>
            <person name="Woyke T."/>
        </authorList>
    </citation>
    <scope>NUCLEOTIDE SEQUENCE [LARGE SCALE GENOMIC DNA]</scope>
    <source>
        <strain evidence="2">ATCC 17096 / DSM 198 / 6111</strain>
    </source>
</reference>
<dbReference type="AlphaFoldDB" id="I3YDF4"/>
<protein>
    <submittedName>
        <fullName evidence="1">Uncharacterized protein</fullName>
    </submittedName>
</protein>
<sequence>MQVQRQFFEVTSRQLVIDLPESFVNHRVEAIVLTVDDGEPLATVARRRSHPAIAGKGKTLGDIVSPIFDEGDALAELGKDVRTLIADSEPVALGEFRLDLTGFQFARDEANAR</sequence>
<evidence type="ECO:0000313" key="2">
    <source>
        <dbReference type="Proteomes" id="UP000006062"/>
    </source>
</evidence>
<dbReference type="HOGENOM" id="CLU_2132395_0_0_6"/>
<proteinExistence type="predicted"/>
<dbReference type="OrthoDB" id="7062970at2"/>
<dbReference type="EMBL" id="CP003154">
    <property type="protein sequence ID" value="AFL75022.1"/>
    <property type="molecule type" value="Genomic_DNA"/>
</dbReference>
<dbReference type="RefSeq" id="WP_014779435.1">
    <property type="nucleotide sequence ID" value="NC_018012.1"/>
</dbReference>
<dbReference type="STRING" id="765911.Thivi_3145"/>
<dbReference type="KEGG" id="tvi:Thivi_3145"/>
<accession>I3YDF4</accession>
<gene>
    <name evidence="1" type="ordered locus">Thivi_3145</name>
</gene>